<reference evidence="1 2" key="1">
    <citation type="submission" date="2013-12" db="EMBL/GenBank/DDBJ databases">
        <authorList>
            <consortium name="DOE Joint Genome Institute"/>
            <person name="Eisen J."/>
            <person name="Huntemann M."/>
            <person name="Han J."/>
            <person name="Chen A."/>
            <person name="Kyrpides N."/>
            <person name="Mavromatis K."/>
            <person name="Markowitz V."/>
            <person name="Palaniappan K."/>
            <person name="Ivanova N."/>
            <person name="Schaumberg A."/>
            <person name="Pati A."/>
            <person name="Liolios K."/>
            <person name="Nordberg H.P."/>
            <person name="Cantor M.N."/>
            <person name="Hua S.X."/>
            <person name="Woyke T."/>
        </authorList>
    </citation>
    <scope>NUCLEOTIDE SEQUENCE [LARGE SCALE GENOMIC DNA]</scope>
    <source>
        <strain evidence="2">DSM 18177</strain>
    </source>
</reference>
<dbReference type="PROSITE" id="PS51257">
    <property type="entry name" value="PROKAR_LIPOPROTEIN"/>
    <property type="match status" value="1"/>
</dbReference>
<gene>
    <name evidence="1" type="ORF">BARVI_06640</name>
</gene>
<dbReference type="EMBL" id="CP007034">
    <property type="protein sequence ID" value="AHF13791.1"/>
    <property type="molecule type" value="Genomic_DNA"/>
</dbReference>
<dbReference type="Proteomes" id="UP000018901">
    <property type="component" value="Chromosome"/>
</dbReference>
<dbReference type="HOGENOM" id="CLU_1222795_0_0_10"/>
<dbReference type="InterPro" id="IPR011990">
    <property type="entry name" value="TPR-like_helical_dom_sf"/>
</dbReference>
<evidence type="ECO:0008006" key="3">
    <source>
        <dbReference type="Google" id="ProtNLM"/>
    </source>
</evidence>
<dbReference type="Gene3D" id="1.25.40.10">
    <property type="entry name" value="Tetratricopeptide repeat domain"/>
    <property type="match status" value="1"/>
</dbReference>
<organism evidence="1 2">
    <name type="scientific">Barnesiella viscericola DSM 18177</name>
    <dbReference type="NCBI Taxonomy" id="880074"/>
    <lineage>
        <taxon>Bacteria</taxon>
        <taxon>Pseudomonadati</taxon>
        <taxon>Bacteroidota</taxon>
        <taxon>Bacteroidia</taxon>
        <taxon>Bacteroidales</taxon>
        <taxon>Barnesiellaceae</taxon>
        <taxon>Barnesiella</taxon>
    </lineage>
</organism>
<evidence type="ECO:0000313" key="2">
    <source>
        <dbReference type="Proteomes" id="UP000018901"/>
    </source>
</evidence>
<name>W0EXJ0_9BACT</name>
<proteinExistence type="predicted"/>
<dbReference type="AlphaFoldDB" id="W0EXJ0"/>
<keyword evidence="2" id="KW-1185">Reference proteome</keyword>
<protein>
    <recommendedName>
        <fullName evidence="3">Tetratricopeptide repeat protein</fullName>
    </recommendedName>
</protein>
<dbReference type="KEGG" id="bvs:BARVI_06640"/>
<accession>W0EXJ0</accession>
<sequence>MPRAVEVHLNDREKMKRIVWCGILPLILWGLVACAPGKSDREESARLYAEAVSRLDGDGVTIADCLAAQELLEQAIEADDENIDVYFGKVLNELNLWRPDSAYQTATTAIEKIGPDGQNRLKAYFYTVKGFISYDRGDEADARVQLSEALALYDSYLKEEPANMDYLLNKAVLLAGLEGKEAASSFIVGLPLNAADKQMLNESLAGFEAGQFGETWRAKHEALVAAGESAHQEAPDTVTPITQP</sequence>
<dbReference type="STRING" id="880074.BARVI_06640"/>
<dbReference type="SUPFAM" id="SSF48452">
    <property type="entry name" value="TPR-like"/>
    <property type="match status" value="1"/>
</dbReference>
<evidence type="ECO:0000313" key="1">
    <source>
        <dbReference type="EMBL" id="AHF13791.1"/>
    </source>
</evidence>